<dbReference type="AlphaFoldDB" id="A0A1G8PFS2"/>
<dbReference type="PANTHER" id="PTHR33362">
    <property type="entry name" value="SIALIC ACID TRAP TRANSPORTER PERMEASE PROTEIN SIAT-RELATED"/>
    <property type="match status" value="1"/>
</dbReference>
<dbReference type="Pfam" id="PF06808">
    <property type="entry name" value="DctM"/>
    <property type="match status" value="1"/>
</dbReference>
<dbReference type="InterPro" id="IPR010656">
    <property type="entry name" value="DctM"/>
</dbReference>
<keyword evidence="6 7" id="KW-0472">Membrane</keyword>
<dbReference type="PANTHER" id="PTHR33362:SF2">
    <property type="entry name" value="TRAP TRANSPORTER LARGE PERMEASE PROTEIN"/>
    <property type="match status" value="1"/>
</dbReference>
<dbReference type="NCBIfam" id="TIGR00786">
    <property type="entry name" value="dctM"/>
    <property type="match status" value="1"/>
</dbReference>
<evidence type="ECO:0000256" key="5">
    <source>
        <dbReference type="ARBA" id="ARBA00022989"/>
    </source>
</evidence>
<feature type="transmembrane region" description="Helical" evidence="7">
    <location>
        <begin position="133"/>
        <end position="156"/>
    </location>
</feature>
<evidence type="ECO:0000256" key="1">
    <source>
        <dbReference type="ARBA" id="ARBA00004429"/>
    </source>
</evidence>
<reference evidence="10" key="1">
    <citation type="submission" date="2016-10" db="EMBL/GenBank/DDBJ databases">
        <authorList>
            <person name="Varghese N."/>
            <person name="Submissions S."/>
        </authorList>
    </citation>
    <scope>NUCLEOTIDE SEQUENCE [LARGE SCALE GENOMIC DNA]</scope>
    <source>
        <strain evidence="10">DSM 26424</strain>
    </source>
</reference>
<evidence type="ECO:0000256" key="6">
    <source>
        <dbReference type="ARBA" id="ARBA00023136"/>
    </source>
</evidence>
<feature type="transmembrane region" description="Helical" evidence="7">
    <location>
        <begin position="353"/>
        <end position="379"/>
    </location>
</feature>
<evidence type="ECO:0000256" key="7">
    <source>
        <dbReference type="RuleBase" id="RU369079"/>
    </source>
</evidence>
<comment type="similarity">
    <text evidence="7">Belongs to the TRAP transporter large permease family.</text>
</comment>
<evidence type="ECO:0000256" key="3">
    <source>
        <dbReference type="ARBA" id="ARBA00022519"/>
    </source>
</evidence>
<keyword evidence="4 7" id="KW-0812">Transmembrane</keyword>
<feature type="transmembrane region" description="Helical" evidence="7">
    <location>
        <begin position="209"/>
        <end position="228"/>
    </location>
</feature>
<evidence type="ECO:0000259" key="8">
    <source>
        <dbReference type="Pfam" id="PF06808"/>
    </source>
</evidence>
<sequence>MMALAGFAGLLTLALPIAVALALTAALLIWQRGDVILFDSLAQQYVTGLESYGLLALPLFILLGEAMNAGGAGRRLVALAAGLVGPVRGGLAHVSLVANVMLAAILGSTVAQLTVMIRMAVPQMVRAGYPRADAVAITAAGAMLAPVIPPSMLFILYGVIAQVPIGDLFTAGLIPGALMGLAFFLLIARRARRADWPVGTADRDLPLRQALPALAIPVFVVCSIAFGLATPTEAGGLAALLALALGLWVFRDMRLADLPGIFTRAALGAAGVLFLVASAQLLAWILAYAGIPAQVAALLAGASDSPVLFLLLLNLLLLGIGMVMDPIPALLLTVPVILPLATDQFGLDPIHMGLVICMNLSLGLLTPPVGAGLFAAASLSGEPAGRIAVRVLPYLAAAFAVLIGVSLWPVLI</sequence>
<comment type="subunit">
    <text evidence="7">The complex comprises the extracytoplasmic solute receptor protein and the two transmembrane proteins.</text>
</comment>
<evidence type="ECO:0000313" key="9">
    <source>
        <dbReference type="EMBL" id="SDI91267.1"/>
    </source>
</evidence>
<dbReference type="GO" id="GO:0022857">
    <property type="term" value="F:transmembrane transporter activity"/>
    <property type="evidence" value="ECO:0007669"/>
    <property type="project" value="UniProtKB-UniRule"/>
</dbReference>
<feature type="transmembrane region" description="Helical" evidence="7">
    <location>
        <begin position="168"/>
        <end position="188"/>
    </location>
</feature>
<evidence type="ECO:0000256" key="2">
    <source>
        <dbReference type="ARBA" id="ARBA00022475"/>
    </source>
</evidence>
<accession>A0A1G8PFS2</accession>
<comment type="subcellular location">
    <subcellularLocation>
        <location evidence="1 7">Cell inner membrane</location>
        <topology evidence="1 7">Multi-pass membrane protein</topology>
    </subcellularLocation>
</comment>
<feature type="transmembrane region" description="Helical" evidence="7">
    <location>
        <begin position="262"/>
        <end position="289"/>
    </location>
</feature>
<evidence type="ECO:0000256" key="4">
    <source>
        <dbReference type="ARBA" id="ARBA00022692"/>
    </source>
</evidence>
<organism evidence="9 10">
    <name type="scientific">Salipiger marinus</name>
    <dbReference type="NCBI Taxonomy" id="555512"/>
    <lineage>
        <taxon>Bacteria</taxon>
        <taxon>Pseudomonadati</taxon>
        <taxon>Pseudomonadota</taxon>
        <taxon>Alphaproteobacteria</taxon>
        <taxon>Rhodobacterales</taxon>
        <taxon>Roseobacteraceae</taxon>
        <taxon>Salipiger</taxon>
    </lineage>
</organism>
<feature type="domain" description="TRAP C4-dicarboxylate transport system permease DctM subunit" evidence="8">
    <location>
        <begin position="5"/>
        <end position="409"/>
    </location>
</feature>
<dbReference type="GO" id="GO:0005886">
    <property type="term" value="C:plasma membrane"/>
    <property type="evidence" value="ECO:0007669"/>
    <property type="project" value="UniProtKB-SubCell"/>
</dbReference>
<protein>
    <recommendedName>
        <fullName evidence="7">TRAP transporter large permease protein</fullName>
    </recommendedName>
</protein>
<name>A0A1G8PFS2_9RHOB</name>
<dbReference type="STRING" id="555512.SAMN04487993_1012109"/>
<dbReference type="Proteomes" id="UP000199093">
    <property type="component" value="Unassembled WGS sequence"/>
</dbReference>
<keyword evidence="7" id="KW-0813">Transport</keyword>
<comment type="function">
    <text evidence="7">Part of the tripartite ATP-independent periplasmic (TRAP) transport system.</text>
</comment>
<dbReference type="InterPro" id="IPR004681">
    <property type="entry name" value="TRAP_DctM"/>
</dbReference>
<feature type="transmembrane region" description="Helical" evidence="7">
    <location>
        <begin position="46"/>
        <end position="64"/>
    </location>
</feature>
<keyword evidence="10" id="KW-1185">Reference proteome</keyword>
<keyword evidence="5 7" id="KW-1133">Transmembrane helix</keyword>
<feature type="transmembrane region" description="Helical" evidence="7">
    <location>
        <begin position="295"/>
        <end position="317"/>
    </location>
</feature>
<proteinExistence type="inferred from homology"/>
<evidence type="ECO:0000313" key="10">
    <source>
        <dbReference type="Proteomes" id="UP000199093"/>
    </source>
</evidence>
<keyword evidence="2" id="KW-1003">Cell membrane</keyword>
<feature type="transmembrane region" description="Helical" evidence="7">
    <location>
        <begin position="100"/>
        <end position="121"/>
    </location>
</feature>
<feature type="transmembrane region" description="Helical" evidence="7">
    <location>
        <begin position="234"/>
        <end position="250"/>
    </location>
</feature>
<gene>
    <name evidence="9" type="ORF">SAMN04487993_1012109</name>
</gene>
<feature type="transmembrane region" description="Helical" evidence="7">
    <location>
        <begin position="391"/>
        <end position="411"/>
    </location>
</feature>
<keyword evidence="3 7" id="KW-0997">Cell inner membrane</keyword>
<dbReference type="EMBL" id="FNEJ01000012">
    <property type="protein sequence ID" value="SDI91267.1"/>
    <property type="molecule type" value="Genomic_DNA"/>
</dbReference>
<feature type="transmembrane region" description="Helical" evidence="7">
    <location>
        <begin position="76"/>
        <end position="94"/>
    </location>
</feature>
<dbReference type="PIRSF" id="PIRSF006066">
    <property type="entry name" value="HI0050"/>
    <property type="match status" value="1"/>
</dbReference>